<organism evidence="2 3">
    <name type="scientific">Fusarium oxysporum NRRL 32931</name>
    <dbReference type="NCBI Taxonomy" id="660029"/>
    <lineage>
        <taxon>Eukaryota</taxon>
        <taxon>Fungi</taxon>
        <taxon>Dikarya</taxon>
        <taxon>Ascomycota</taxon>
        <taxon>Pezizomycotina</taxon>
        <taxon>Sordariomycetes</taxon>
        <taxon>Hypocreomycetidae</taxon>
        <taxon>Hypocreales</taxon>
        <taxon>Nectriaceae</taxon>
        <taxon>Fusarium</taxon>
        <taxon>Fusarium oxysporum species complex</taxon>
    </lineage>
</organism>
<dbReference type="HOGENOM" id="CLU_1610811_0_0_1"/>
<feature type="region of interest" description="Disordered" evidence="1">
    <location>
        <begin position="77"/>
        <end position="96"/>
    </location>
</feature>
<dbReference type="EMBL" id="JH717853">
    <property type="protein sequence ID" value="EWY79917.1"/>
    <property type="molecule type" value="Genomic_DNA"/>
</dbReference>
<dbReference type="Proteomes" id="UP000030753">
    <property type="component" value="Unassembled WGS sequence"/>
</dbReference>
<accession>W9HCJ1</accession>
<dbReference type="AlphaFoldDB" id="W9HCJ1"/>
<sequence length="165" mass="18689">MGGRWKKGELQQTVRLRDIADSLVYEWPGQSFAANRKNAWLQPGAEKLADIMGKRLWKMTNAGDGSKRYTCRREIEESPSISDAGSDATNMGPAFTQPRLEDIINLQLAQQENENSAISNQTGFNTSLLSSDPRHQSQWLRVTEWPRFLEPHKQELPQVARPGSH</sequence>
<evidence type="ECO:0000313" key="3">
    <source>
        <dbReference type="Proteomes" id="UP000030753"/>
    </source>
</evidence>
<dbReference type="OrthoDB" id="3943268at2759"/>
<protein>
    <submittedName>
        <fullName evidence="2">Uncharacterized protein</fullName>
    </submittedName>
</protein>
<evidence type="ECO:0000256" key="1">
    <source>
        <dbReference type="SAM" id="MobiDB-lite"/>
    </source>
</evidence>
<gene>
    <name evidence="2" type="ORF">FOYG_16981</name>
</gene>
<proteinExistence type="predicted"/>
<reference evidence="2 3" key="1">
    <citation type="submission" date="2011-06" db="EMBL/GenBank/DDBJ databases">
        <title>The Genome Sequence of Fusarium oxysporum FOSC 3-a.</title>
        <authorList>
            <consortium name="The Broad Institute Genome Sequencing Platform"/>
            <person name="Ma L.-J."/>
            <person name="Gale L.R."/>
            <person name="Schwartz D.C."/>
            <person name="Zhou S."/>
            <person name="Corby-Kistler H."/>
            <person name="Young S.K."/>
            <person name="Zeng Q."/>
            <person name="Gargeya S."/>
            <person name="Fitzgerald M."/>
            <person name="Haas B."/>
            <person name="Abouelleil A."/>
            <person name="Alvarado L."/>
            <person name="Arachchi H.M."/>
            <person name="Berlin A."/>
            <person name="Brown A."/>
            <person name="Chapman S.B."/>
            <person name="Chen Z."/>
            <person name="Dunbar C."/>
            <person name="Freedman E."/>
            <person name="Gearin G."/>
            <person name="Gellesch M."/>
            <person name="Goldberg J."/>
            <person name="Griggs A."/>
            <person name="Gujja S."/>
            <person name="Heiman D."/>
            <person name="Howarth C."/>
            <person name="Larson L."/>
            <person name="Lui A."/>
            <person name="MacDonald P.J.P."/>
            <person name="Mehta T."/>
            <person name="Montmayeur A."/>
            <person name="Murphy C."/>
            <person name="Neiman D."/>
            <person name="Pearson M."/>
            <person name="Priest M."/>
            <person name="Roberts A."/>
            <person name="Saif S."/>
            <person name="Shea T."/>
            <person name="Shenoy N."/>
            <person name="Sisk P."/>
            <person name="Stolte C."/>
            <person name="Sykes S."/>
            <person name="Wortman J."/>
            <person name="Nusbaum C."/>
            <person name="Birren B."/>
        </authorList>
    </citation>
    <scope>NUCLEOTIDE SEQUENCE [LARGE SCALE GENOMIC DNA]</scope>
    <source>
        <strain evidence="3">FOSC 3-a</strain>
    </source>
</reference>
<evidence type="ECO:0000313" key="2">
    <source>
        <dbReference type="EMBL" id="EWY79917.1"/>
    </source>
</evidence>
<name>W9HCJ1_FUSOX</name>
<feature type="compositionally biased region" description="Polar residues" evidence="1">
    <location>
        <begin position="79"/>
        <end position="89"/>
    </location>
</feature>